<dbReference type="GO" id="GO:0031097">
    <property type="term" value="C:medial cortex"/>
    <property type="evidence" value="ECO:0007669"/>
    <property type="project" value="TreeGrafter"/>
</dbReference>
<dbReference type="InterPro" id="IPR027267">
    <property type="entry name" value="AH/BAR_dom_sf"/>
</dbReference>
<dbReference type="CDD" id="cd07599">
    <property type="entry name" value="BAR_Rvs167p"/>
    <property type="match status" value="1"/>
</dbReference>
<feature type="compositionally biased region" description="Low complexity" evidence="3">
    <location>
        <begin position="331"/>
        <end position="361"/>
    </location>
</feature>
<dbReference type="PRINTS" id="PR00452">
    <property type="entry name" value="SH3DOMAIN"/>
</dbReference>
<evidence type="ECO:0000259" key="5">
    <source>
        <dbReference type="PROSITE" id="PS51021"/>
    </source>
</evidence>
<reference evidence="6" key="2">
    <citation type="journal article" date="2023" name="IMA Fungus">
        <title>Comparative genomic study of the Penicillium genus elucidates a diverse pangenome and 15 lateral gene transfer events.</title>
        <authorList>
            <person name="Petersen C."/>
            <person name="Sorensen T."/>
            <person name="Nielsen M.R."/>
            <person name="Sondergaard T.E."/>
            <person name="Sorensen J.L."/>
            <person name="Fitzpatrick D.A."/>
            <person name="Frisvad J.C."/>
            <person name="Nielsen K.L."/>
        </authorList>
    </citation>
    <scope>NUCLEOTIDE SEQUENCE</scope>
    <source>
        <strain evidence="6">IBT 26290</strain>
    </source>
</reference>
<gene>
    <name evidence="6" type="ORF">N7482_002994</name>
</gene>
<dbReference type="FunFam" id="2.30.30.40:FF:000100">
    <property type="entry name" value="SH3 domain-containing YSC84-like protein 1"/>
    <property type="match status" value="1"/>
</dbReference>
<dbReference type="OrthoDB" id="10255128at2759"/>
<dbReference type="GO" id="GO:0097320">
    <property type="term" value="P:plasma membrane tubulation"/>
    <property type="evidence" value="ECO:0007669"/>
    <property type="project" value="TreeGrafter"/>
</dbReference>
<dbReference type="GO" id="GO:0043332">
    <property type="term" value="C:mating projection tip"/>
    <property type="evidence" value="ECO:0007669"/>
    <property type="project" value="TreeGrafter"/>
</dbReference>
<dbReference type="GO" id="GO:1990528">
    <property type="term" value="C:Rvs161p-Rvs167p complex"/>
    <property type="evidence" value="ECO:0007669"/>
    <property type="project" value="TreeGrafter"/>
</dbReference>
<dbReference type="Pfam" id="PF03114">
    <property type="entry name" value="BAR"/>
    <property type="match status" value="1"/>
</dbReference>
<comment type="caution">
    <text evidence="6">The sequence shown here is derived from an EMBL/GenBank/DDBJ whole genome shotgun (WGS) entry which is preliminary data.</text>
</comment>
<reference evidence="6" key="1">
    <citation type="submission" date="2022-11" db="EMBL/GenBank/DDBJ databases">
        <authorList>
            <person name="Petersen C."/>
        </authorList>
    </citation>
    <scope>NUCLEOTIDE SEQUENCE</scope>
    <source>
        <strain evidence="6">IBT 26290</strain>
    </source>
</reference>
<feature type="region of interest" description="Disordered" evidence="3">
    <location>
        <begin position="279"/>
        <end position="392"/>
    </location>
</feature>
<dbReference type="InterPro" id="IPR036028">
    <property type="entry name" value="SH3-like_dom_sf"/>
</dbReference>
<evidence type="ECO:0000256" key="1">
    <source>
        <dbReference type="ARBA" id="ARBA00022443"/>
    </source>
</evidence>
<dbReference type="PROSITE" id="PS51021">
    <property type="entry name" value="BAR"/>
    <property type="match status" value="1"/>
</dbReference>
<proteinExistence type="predicted"/>
<feature type="domain" description="SH3" evidence="4">
    <location>
        <begin position="432"/>
        <end position="489"/>
    </location>
</feature>
<dbReference type="SMART" id="SM00326">
    <property type="entry name" value="SH3"/>
    <property type="match status" value="1"/>
</dbReference>
<evidence type="ECO:0008006" key="8">
    <source>
        <dbReference type="Google" id="ProtNLM"/>
    </source>
</evidence>
<dbReference type="Gene3D" id="1.20.1270.60">
    <property type="entry name" value="Arfaptin homology (AH) domain/BAR domain"/>
    <property type="match status" value="1"/>
</dbReference>
<dbReference type="GO" id="GO:0006897">
    <property type="term" value="P:endocytosis"/>
    <property type="evidence" value="ECO:0007669"/>
    <property type="project" value="InterPro"/>
</dbReference>
<keyword evidence="7" id="KW-1185">Reference proteome</keyword>
<dbReference type="Proteomes" id="UP001149163">
    <property type="component" value="Unassembled WGS sequence"/>
</dbReference>
<protein>
    <recommendedName>
        <fullName evidence="8">SH3 domain-containing protein</fullName>
    </recommendedName>
</protein>
<dbReference type="GO" id="GO:0008289">
    <property type="term" value="F:lipid binding"/>
    <property type="evidence" value="ECO:0007669"/>
    <property type="project" value="TreeGrafter"/>
</dbReference>
<dbReference type="PANTHER" id="PTHR47174">
    <property type="entry name" value="BRIDGING INTEGRATOR 3"/>
    <property type="match status" value="1"/>
</dbReference>
<feature type="domain" description="BAR" evidence="5">
    <location>
        <begin position="7"/>
        <end position="242"/>
    </location>
</feature>
<dbReference type="InterPro" id="IPR001452">
    <property type="entry name" value="SH3_domain"/>
</dbReference>
<dbReference type="PROSITE" id="PS50002">
    <property type="entry name" value="SH3"/>
    <property type="match status" value="1"/>
</dbReference>
<dbReference type="AlphaFoldDB" id="A0A9W9IIT4"/>
<accession>A0A9W9IIT4</accession>
<dbReference type="InterPro" id="IPR046982">
    <property type="entry name" value="BIN3/RVS161-like"/>
</dbReference>
<dbReference type="Pfam" id="PF14604">
    <property type="entry name" value="SH3_9"/>
    <property type="match status" value="1"/>
</dbReference>
<evidence type="ECO:0000256" key="3">
    <source>
        <dbReference type="SAM" id="MobiDB-lite"/>
    </source>
</evidence>
<dbReference type="Gene3D" id="2.30.30.40">
    <property type="entry name" value="SH3 Domains"/>
    <property type="match status" value="1"/>
</dbReference>
<dbReference type="InterPro" id="IPR004148">
    <property type="entry name" value="BAR_dom"/>
</dbReference>
<dbReference type="SUPFAM" id="SSF50044">
    <property type="entry name" value="SH3-domain"/>
    <property type="match status" value="1"/>
</dbReference>
<dbReference type="GO" id="GO:0051666">
    <property type="term" value="P:actin cortical patch localization"/>
    <property type="evidence" value="ECO:0007669"/>
    <property type="project" value="InterPro"/>
</dbReference>
<evidence type="ECO:0000313" key="7">
    <source>
        <dbReference type="Proteomes" id="UP001149163"/>
    </source>
</evidence>
<dbReference type="GO" id="GO:0030479">
    <property type="term" value="C:actin cortical patch"/>
    <property type="evidence" value="ECO:0007669"/>
    <property type="project" value="TreeGrafter"/>
</dbReference>
<dbReference type="SUPFAM" id="SSF103657">
    <property type="entry name" value="BAR/IMD domain-like"/>
    <property type="match status" value="1"/>
</dbReference>
<organism evidence="6 7">
    <name type="scientific">Penicillium canariense</name>
    <dbReference type="NCBI Taxonomy" id="189055"/>
    <lineage>
        <taxon>Eukaryota</taxon>
        <taxon>Fungi</taxon>
        <taxon>Dikarya</taxon>
        <taxon>Ascomycota</taxon>
        <taxon>Pezizomycotina</taxon>
        <taxon>Eurotiomycetes</taxon>
        <taxon>Eurotiomycetidae</taxon>
        <taxon>Eurotiales</taxon>
        <taxon>Aspergillaceae</taxon>
        <taxon>Penicillium</taxon>
    </lineage>
</organism>
<keyword evidence="1 2" id="KW-0728">SH3 domain</keyword>
<dbReference type="EMBL" id="JAPQKN010000001">
    <property type="protein sequence ID" value="KAJ5177117.1"/>
    <property type="molecule type" value="Genomic_DNA"/>
</dbReference>
<dbReference type="RefSeq" id="XP_056548725.1">
    <property type="nucleotide sequence ID" value="XM_056685119.1"/>
</dbReference>
<sequence length="489" mass="53450">MQSMQRRFGRMTAVKSADNSQVTVLLKDFEDADSLFTKIIESTKAWRDAWVSIATFQSRMADEFDGLYAPIVGSSETEALHTPVETDPALLSRTSNLRREFDELRGELVQELNLVEQRMSQPVQQAKTYLAPMKKAIKKRNDKKSDFERFQGKVDGLIHKPKRSDRENANLAKAEADLSMAKEVYQAADQDLLQRLPTLISLLFSLAPYILRAQVEIQNSMLAHYYTVLSAYCDDERFPNPPPPMDQVVQEWEVAHGTAQADVESLGCLAHGKALRLSQAHETQNKRPSIGGRASSTISSISSIRSGSTGNKNAVPPPMLAPKPWASEFRSPSPSSSTMTPPISVGSSSSTPPLPSGGDSYMPPPPVAAIPSPYIQPAAPPSGVSFSPAGPKIDHFQLHRQASANTTSSLSGPDALAFAAAKKKKPPPPPRPAANFVTALYDFDGQGAGDLVFREGDRIRVVQKTNSTDDWWEGELRGMQGAFPANYVE</sequence>
<evidence type="ECO:0000259" key="4">
    <source>
        <dbReference type="PROSITE" id="PS50002"/>
    </source>
</evidence>
<feature type="compositionally biased region" description="Low complexity" evidence="3">
    <location>
        <begin position="289"/>
        <end position="310"/>
    </location>
</feature>
<name>A0A9W9IIT4_9EURO</name>
<dbReference type="PANTHER" id="PTHR47174:SF2">
    <property type="entry name" value="SH3 DOMAIN SIGNALLING PROTEIN (AFU_ORTHOLOGUE AFUA_5G07670)"/>
    <property type="match status" value="1"/>
</dbReference>
<evidence type="ECO:0000313" key="6">
    <source>
        <dbReference type="EMBL" id="KAJ5177117.1"/>
    </source>
</evidence>
<dbReference type="GeneID" id="81424295"/>
<evidence type="ECO:0000256" key="2">
    <source>
        <dbReference type="PROSITE-ProRule" id="PRU00192"/>
    </source>
</evidence>